<keyword evidence="16" id="KW-1185">Reference proteome</keyword>
<dbReference type="PANTHER" id="PTHR11644">
    <property type="entry name" value="CYTIDINE DEAMINASE"/>
    <property type="match status" value="1"/>
</dbReference>
<dbReference type="Proteomes" id="UP000728185">
    <property type="component" value="Unassembled WGS sequence"/>
</dbReference>
<evidence type="ECO:0000256" key="9">
    <source>
        <dbReference type="ARBA" id="ARBA00049558"/>
    </source>
</evidence>
<dbReference type="OrthoDB" id="414540at2759"/>
<evidence type="ECO:0000256" key="12">
    <source>
        <dbReference type="PIRSR" id="PIRSR606262-3"/>
    </source>
</evidence>
<dbReference type="NCBIfam" id="TIGR01354">
    <property type="entry name" value="cyt_deam_tetra"/>
    <property type="match status" value="1"/>
</dbReference>
<keyword evidence="6 13" id="KW-0378">Hydrolase</keyword>
<evidence type="ECO:0000313" key="16">
    <source>
        <dbReference type="Proteomes" id="UP000728185"/>
    </source>
</evidence>
<reference evidence="15" key="1">
    <citation type="submission" date="2019-05" db="EMBL/GenBank/DDBJ databases">
        <title>Annotation for the trematode Fasciolopsis buski.</title>
        <authorList>
            <person name="Choi Y.-J."/>
        </authorList>
    </citation>
    <scope>NUCLEOTIDE SEQUENCE</scope>
    <source>
        <strain evidence="15">HT</strain>
        <tissue evidence="15">Whole worm</tissue>
    </source>
</reference>
<sequence>MNHLKVEEQRQHLIEAAVAVKSKAYCPCSNFPVGCAVLSQDGSIFIGCNVENASYPCGSCAEAGAIAHAVSQGHRNLIAAAIATDTQEWVTPCGKCRQILSEFMPSNASVFMVNQKLEVKETQLGILLPLSFKLDMLPGQK</sequence>
<dbReference type="InterPro" id="IPR016193">
    <property type="entry name" value="Cytidine_deaminase-like"/>
</dbReference>
<dbReference type="FunFam" id="3.40.140.10:FF:000008">
    <property type="entry name" value="Cytidine deaminase"/>
    <property type="match status" value="1"/>
</dbReference>
<dbReference type="PANTHER" id="PTHR11644:SF2">
    <property type="entry name" value="CYTIDINE DEAMINASE"/>
    <property type="match status" value="1"/>
</dbReference>
<evidence type="ECO:0000256" key="4">
    <source>
        <dbReference type="ARBA" id="ARBA00012783"/>
    </source>
</evidence>
<evidence type="ECO:0000256" key="10">
    <source>
        <dbReference type="PIRSR" id="PIRSR606262-1"/>
    </source>
</evidence>
<accession>A0A8E0VJQ0</accession>
<feature type="domain" description="CMP/dCMP-type deaminase" evidence="14">
    <location>
        <begin position="8"/>
        <end position="135"/>
    </location>
</feature>
<evidence type="ECO:0000256" key="6">
    <source>
        <dbReference type="ARBA" id="ARBA00022801"/>
    </source>
</evidence>
<dbReference type="GO" id="GO:0055086">
    <property type="term" value="P:nucleobase-containing small molecule metabolic process"/>
    <property type="evidence" value="ECO:0007669"/>
    <property type="project" value="UniProtKB-ARBA"/>
</dbReference>
<keyword evidence="5 12" id="KW-0479">Metal-binding</keyword>
<dbReference type="InterPro" id="IPR016192">
    <property type="entry name" value="APOBEC/CMP_deaminase_Zn-bd"/>
</dbReference>
<dbReference type="InterPro" id="IPR002125">
    <property type="entry name" value="CMP_dCMP_dom"/>
</dbReference>
<evidence type="ECO:0000256" key="11">
    <source>
        <dbReference type="PIRSR" id="PIRSR606262-2"/>
    </source>
</evidence>
<proteinExistence type="inferred from homology"/>
<dbReference type="EMBL" id="LUCM01005800">
    <property type="protein sequence ID" value="KAA0192248.1"/>
    <property type="molecule type" value="Genomic_DNA"/>
</dbReference>
<feature type="binding site" evidence="11">
    <location>
        <begin position="49"/>
        <end position="55"/>
    </location>
    <ligand>
        <name>substrate</name>
    </ligand>
</feature>
<evidence type="ECO:0000256" key="3">
    <source>
        <dbReference type="ARBA" id="ARBA00006576"/>
    </source>
</evidence>
<dbReference type="GO" id="GO:0008270">
    <property type="term" value="F:zinc ion binding"/>
    <property type="evidence" value="ECO:0007669"/>
    <property type="project" value="UniProtKB-UniRule"/>
</dbReference>
<protein>
    <recommendedName>
        <fullName evidence="4 13">Cytidine deaminase</fullName>
        <ecNumber evidence="4 13">3.5.4.5</ecNumber>
    </recommendedName>
    <alternativeName>
        <fullName evidence="8 13">Cytidine aminohydrolase</fullName>
    </alternativeName>
</protein>
<gene>
    <name evidence="15" type="ORF">FBUS_04574</name>
</gene>
<dbReference type="PROSITE" id="PS51747">
    <property type="entry name" value="CYT_DCMP_DEAMINASES_2"/>
    <property type="match status" value="1"/>
</dbReference>
<comment type="catalytic activity">
    <reaction evidence="9 13">
        <text>cytidine + H2O + H(+) = uridine + NH4(+)</text>
        <dbReference type="Rhea" id="RHEA:16069"/>
        <dbReference type="ChEBI" id="CHEBI:15377"/>
        <dbReference type="ChEBI" id="CHEBI:15378"/>
        <dbReference type="ChEBI" id="CHEBI:16704"/>
        <dbReference type="ChEBI" id="CHEBI:17562"/>
        <dbReference type="ChEBI" id="CHEBI:28938"/>
        <dbReference type="EC" id="3.5.4.5"/>
    </reaction>
</comment>
<feature type="binding site" evidence="12">
    <location>
        <position position="60"/>
    </location>
    <ligand>
        <name>Zn(2+)</name>
        <dbReference type="ChEBI" id="CHEBI:29105"/>
        <note>catalytic</note>
    </ligand>
</feature>
<dbReference type="GO" id="GO:0072527">
    <property type="term" value="P:pyrimidine-containing compound metabolic process"/>
    <property type="evidence" value="ECO:0007669"/>
    <property type="project" value="UniProtKB-ARBA"/>
</dbReference>
<evidence type="ECO:0000256" key="1">
    <source>
        <dbReference type="ARBA" id="ARBA00001947"/>
    </source>
</evidence>
<dbReference type="AlphaFoldDB" id="A0A8E0VJQ0"/>
<dbReference type="PROSITE" id="PS00903">
    <property type="entry name" value="CYT_DCMP_DEAMINASES_1"/>
    <property type="match status" value="1"/>
</dbReference>
<organism evidence="15 16">
    <name type="scientific">Fasciolopsis buskii</name>
    <dbReference type="NCBI Taxonomy" id="27845"/>
    <lineage>
        <taxon>Eukaryota</taxon>
        <taxon>Metazoa</taxon>
        <taxon>Spiralia</taxon>
        <taxon>Lophotrochozoa</taxon>
        <taxon>Platyhelminthes</taxon>
        <taxon>Trematoda</taxon>
        <taxon>Digenea</taxon>
        <taxon>Plagiorchiida</taxon>
        <taxon>Echinostomata</taxon>
        <taxon>Echinostomatoidea</taxon>
        <taxon>Fasciolidae</taxon>
        <taxon>Fasciolopsis</taxon>
    </lineage>
</organism>
<feature type="binding site" evidence="12">
    <location>
        <position position="96"/>
    </location>
    <ligand>
        <name>Zn(2+)</name>
        <dbReference type="ChEBI" id="CHEBI:29105"/>
        <note>catalytic</note>
    </ligand>
</feature>
<comment type="caution">
    <text evidence="15">The sequence shown here is derived from an EMBL/GenBank/DDBJ whole genome shotgun (WGS) entry which is preliminary data.</text>
</comment>
<dbReference type="Gene3D" id="3.40.140.10">
    <property type="entry name" value="Cytidine Deaminase, domain 2"/>
    <property type="match status" value="1"/>
</dbReference>
<dbReference type="GO" id="GO:0004126">
    <property type="term" value="F:cytidine deaminase activity"/>
    <property type="evidence" value="ECO:0007669"/>
    <property type="project" value="UniProtKB-UniRule"/>
</dbReference>
<feature type="binding site" evidence="12">
    <location>
        <position position="93"/>
    </location>
    <ligand>
        <name>Zn(2+)</name>
        <dbReference type="ChEBI" id="CHEBI:29105"/>
        <note>catalytic</note>
    </ligand>
</feature>
<evidence type="ECO:0000259" key="14">
    <source>
        <dbReference type="PROSITE" id="PS51747"/>
    </source>
</evidence>
<dbReference type="GO" id="GO:0042802">
    <property type="term" value="F:identical protein binding"/>
    <property type="evidence" value="ECO:0007669"/>
    <property type="project" value="UniProtKB-ARBA"/>
</dbReference>
<evidence type="ECO:0000256" key="5">
    <source>
        <dbReference type="ARBA" id="ARBA00022723"/>
    </source>
</evidence>
<dbReference type="InterPro" id="IPR050202">
    <property type="entry name" value="Cyt/Deoxycyt_deaminase"/>
</dbReference>
<evidence type="ECO:0000256" key="13">
    <source>
        <dbReference type="RuleBase" id="RU364006"/>
    </source>
</evidence>
<dbReference type="Pfam" id="PF00383">
    <property type="entry name" value="dCMP_cyt_deam_1"/>
    <property type="match status" value="1"/>
</dbReference>
<dbReference type="CDD" id="cd01283">
    <property type="entry name" value="cytidine_deaminase"/>
    <property type="match status" value="1"/>
</dbReference>
<dbReference type="NCBIfam" id="NF004064">
    <property type="entry name" value="PRK05578.1"/>
    <property type="match status" value="1"/>
</dbReference>
<feature type="active site" description="Proton donor" evidence="10">
    <location>
        <position position="62"/>
    </location>
</feature>
<evidence type="ECO:0000256" key="2">
    <source>
        <dbReference type="ARBA" id="ARBA00003949"/>
    </source>
</evidence>
<name>A0A8E0VJQ0_9TREM</name>
<comment type="catalytic activity">
    <reaction evidence="13">
        <text>2'-deoxycytidine + H2O + H(+) = 2'-deoxyuridine + NH4(+)</text>
        <dbReference type="Rhea" id="RHEA:13433"/>
        <dbReference type="ChEBI" id="CHEBI:15377"/>
        <dbReference type="ChEBI" id="CHEBI:15378"/>
        <dbReference type="ChEBI" id="CHEBI:15698"/>
        <dbReference type="ChEBI" id="CHEBI:16450"/>
        <dbReference type="ChEBI" id="CHEBI:28938"/>
        <dbReference type="EC" id="3.5.4.5"/>
    </reaction>
</comment>
<dbReference type="InterPro" id="IPR006262">
    <property type="entry name" value="Cyt_deam_tetra"/>
</dbReference>
<evidence type="ECO:0000256" key="7">
    <source>
        <dbReference type="ARBA" id="ARBA00022833"/>
    </source>
</evidence>
<evidence type="ECO:0000256" key="8">
    <source>
        <dbReference type="ARBA" id="ARBA00032005"/>
    </source>
</evidence>
<evidence type="ECO:0000313" key="15">
    <source>
        <dbReference type="EMBL" id="KAA0192248.1"/>
    </source>
</evidence>
<comment type="cofactor">
    <cofactor evidence="1 12 13">
        <name>Zn(2+)</name>
        <dbReference type="ChEBI" id="CHEBI:29105"/>
    </cofactor>
</comment>
<keyword evidence="7 12" id="KW-0862">Zinc</keyword>
<comment type="similarity">
    <text evidence="3 13">Belongs to the cytidine and deoxycytidylate deaminase family.</text>
</comment>
<comment type="function">
    <text evidence="2 13">This enzyme scavenges exogenous and endogenous cytidine and 2'-deoxycytidine for UMP synthesis.</text>
</comment>
<dbReference type="EC" id="3.5.4.5" evidence="4 13"/>
<dbReference type="GO" id="GO:0005829">
    <property type="term" value="C:cytosol"/>
    <property type="evidence" value="ECO:0007669"/>
    <property type="project" value="TreeGrafter"/>
</dbReference>
<dbReference type="SUPFAM" id="SSF53927">
    <property type="entry name" value="Cytidine deaminase-like"/>
    <property type="match status" value="1"/>
</dbReference>